<dbReference type="RefSeq" id="WP_229792092.1">
    <property type="nucleotide sequence ID" value="NZ_BMXG01000011.1"/>
</dbReference>
<dbReference type="EMBL" id="BMXG01000011">
    <property type="protein sequence ID" value="GHC03463.1"/>
    <property type="molecule type" value="Genomic_DNA"/>
</dbReference>
<sequence length="175" mass="19686">MSNIRQLQIANALYASEHAGQYVPILSRNEEGTLTRWLENEDYRALLGIAKEQAWPDELISPNANVLASDGERRFDRSYAMNITGFTGYSDAGNAWQINSYKLENPSDVIAMTDALDWIVSYYGSAKYKGAEESLNSAVAYRYNEKAAVAYYDGHVESHDMSDLSDDIKPWLIPN</sequence>
<reference evidence="1" key="2">
    <citation type="submission" date="2020-09" db="EMBL/GenBank/DDBJ databases">
        <authorList>
            <person name="Sun Q."/>
            <person name="Kim S."/>
        </authorList>
    </citation>
    <scope>NUCLEOTIDE SEQUENCE</scope>
    <source>
        <strain evidence="1">KCTC 12870</strain>
    </source>
</reference>
<reference evidence="1" key="1">
    <citation type="journal article" date="2014" name="Int. J. Syst. Evol. Microbiol.">
        <title>Complete genome sequence of Corynebacterium casei LMG S-19264T (=DSM 44701T), isolated from a smear-ripened cheese.</title>
        <authorList>
            <consortium name="US DOE Joint Genome Institute (JGI-PGF)"/>
            <person name="Walter F."/>
            <person name="Albersmeier A."/>
            <person name="Kalinowski J."/>
            <person name="Ruckert C."/>
        </authorList>
    </citation>
    <scope>NUCLEOTIDE SEQUENCE</scope>
    <source>
        <strain evidence="1">KCTC 12870</strain>
    </source>
</reference>
<protein>
    <submittedName>
        <fullName evidence="1">Uncharacterized protein</fullName>
    </submittedName>
</protein>
<dbReference type="Proteomes" id="UP000642829">
    <property type="component" value="Unassembled WGS sequence"/>
</dbReference>
<proteinExistence type="predicted"/>
<evidence type="ECO:0000313" key="1">
    <source>
        <dbReference type="EMBL" id="GHC03463.1"/>
    </source>
</evidence>
<accession>A0A8J3GEF5</accession>
<comment type="caution">
    <text evidence="1">The sequence shown here is derived from an EMBL/GenBank/DDBJ whole genome shotgun (WGS) entry which is preliminary data.</text>
</comment>
<keyword evidence="2" id="KW-1185">Reference proteome</keyword>
<dbReference type="AlphaFoldDB" id="A0A8J3GEF5"/>
<evidence type="ECO:0000313" key="2">
    <source>
        <dbReference type="Proteomes" id="UP000642829"/>
    </source>
</evidence>
<gene>
    <name evidence="1" type="ORF">GCM10007047_20070</name>
</gene>
<name>A0A8J3GEF5_9BACT</name>
<organism evidence="1 2">
    <name type="scientific">Cerasicoccus arenae</name>
    <dbReference type="NCBI Taxonomy" id="424488"/>
    <lineage>
        <taxon>Bacteria</taxon>
        <taxon>Pseudomonadati</taxon>
        <taxon>Verrucomicrobiota</taxon>
        <taxon>Opitutia</taxon>
        <taxon>Puniceicoccales</taxon>
        <taxon>Cerasicoccaceae</taxon>
        <taxon>Cerasicoccus</taxon>
    </lineage>
</organism>